<dbReference type="Proteomes" id="UP001601992">
    <property type="component" value="Unassembled WGS sequence"/>
</dbReference>
<evidence type="ECO:0000313" key="2">
    <source>
        <dbReference type="Proteomes" id="UP001601992"/>
    </source>
</evidence>
<protein>
    <recommendedName>
        <fullName evidence="3">NIPSNAP protein</fullName>
    </recommendedName>
</protein>
<name>A0ABW6RYR6_9NOCA</name>
<dbReference type="EMBL" id="JBIAQY010000004">
    <property type="protein sequence ID" value="MFF3569173.1"/>
    <property type="molecule type" value="Genomic_DNA"/>
</dbReference>
<evidence type="ECO:0000313" key="1">
    <source>
        <dbReference type="EMBL" id="MFF3569173.1"/>
    </source>
</evidence>
<dbReference type="RefSeq" id="WP_235746991.1">
    <property type="nucleotide sequence ID" value="NZ_JBIAQY010000004.1"/>
</dbReference>
<accession>A0ABW6RYR6</accession>
<gene>
    <name evidence="1" type="ORF">ACFYXQ_15475</name>
</gene>
<keyword evidence="2" id="KW-1185">Reference proteome</keyword>
<organism evidence="1 2">
    <name type="scientific">Nocardia jiangxiensis</name>
    <dbReference type="NCBI Taxonomy" id="282685"/>
    <lineage>
        <taxon>Bacteria</taxon>
        <taxon>Bacillati</taxon>
        <taxon>Actinomycetota</taxon>
        <taxon>Actinomycetes</taxon>
        <taxon>Mycobacteriales</taxon>
        <taxon>Nocardiaceae</taxon>
        <taxon>Nocardia</taxon>
    </lineage>
</organism>
<proteinExistence type="predicted"/>
<sequence>MTKHLLKSKGWPMRGIYLLEEVYFHPMTSRAPRDYLQWLVDYKKEDEAREDSAAELTSGLSVRSRAIDLIGAFYAIGISGHEQFKAVTLWDCHGGWDGGWRQMLDIYDGVKPELFLSSIDGLRHKAFSRPMGAVEGTPDLQDVRREKYTAPFFLHEIAHVRPGAALDYLAAVREERAPILADHGHRLIGLYEVLLSDSEVVTFWGTDMDSHIEVQRAYDAAVGLDAGATADPRILDWRKTSRQYLDGPWRETLLAPFPGSVLAPTQP</sequence>
<reference evidence="1 2" key="1">
    <citation type="submission" date="2024-10" db="EMBL/GenBank/DDBJ databases">
        <title>The Natural Products Discovery Center: Release of the First 8490 Sequenced Strains for Exploring Actinobacteria Biosynthetic Diversity.</title>
        <authorList>
            <person name="Kalkreuter E."/>
            <person name="Kautsar S.A."/>
            <person name="Yang D."/>
            <person name="Bader C.D."/>
            <person name="Teijaro C.N."/>
            <person name="Fluegel L."/>
            <person name="Davis C.M."/>
            <person name="Simpson J.R."/>
            <person name="Lauterbach L."/>
            <person name="Steele A.D."/>
            <person name="Gui C."/>
            <person name="Meng S."/>
            <person name="Li G."/>
            <person name="Viehrig K."/>
            <person name="Ye F."/>
            <person name="Su P."/>
            <person name="Kiefer A.F."/>
            <person name="Nichols A."/>
            <person name="Cepeda A.J."/>
            <person name="Yan W."/>
            <person name="Fan B."/>
            <person name="Jiang Y."/>
            <person name="Adhikari A."/>
            <person name="Zheng C.-J."/>
            <person name="Schuster L."/>
            <person name="Cowan T.M."/>
            <person name="Smanski M.J."/>
            <person name="Chevrette M.G."/>
            <person name="De Carvalho L.P.S."/>
            <person name="Shen B."/>
        </authorList>
    </citation>
    <scope>NUCLEOTIDE SEQUENCE [LARGE SCALE GENOMIC DNA]</scope>
    <source>
        <strain evidence="1 2">NPDC002593</strain>
    </source>
</reference>
<evidence type="ECO:0008006" key="3">
    <source>
        <dbReference type="Google" id="ProtNLM"/>
    </source>
</evidence>
<comment type="caution">
    <text evidence="1">The sequence shown here is derived from an EMBL/GenBank/DDBJ whole genome shotgun (WGS) entry which is preliminary data.</text>
</comment>